<evidence type="ECO:0000313" key="8">
    <source>
        <dbReference type="EMBL" id="KAK9985729.1"/>
    </source>
</evidence>
<evidence type="ECO:0000256" key="4">
    <source>
        <dbReference type="ARBA" id="ARBA00022917"/>
    </source>
</evidence>
<reference evidence="8 9" key="1">
    <citation type="submission" date="2024-01" db="EMBL/GenBank/DDBJ databases">
        <title>A telomere-to-telomere, gap-free genome of sweet tea (Lithocarpus litseifolius).</title>
        <authorList>
            <person name="Zhou J."/>
        </authorList>
    </citation>
    <scope>NUCLEOTIDE SEQUENCE [LARGE SCALE GENOMIC DNA]</scope>
    <source>
        <strain evidence="8">Zhou-2022a</strain>
        <tissue evidence="8">Leaf</tissue>
    </source>
</reference>
<dbReference type="PROSITE" id="PS51185">
    <property type="entry name" value="WHEP_TRS_2"/>
    <property type="match status" value="1"/>
</dbReference>
<evidence type="ECO:0000256" key="6">
    <source>
        <dbReference type="SAM" id="Coils"/>
    </source>
</evidence>
<evidence type="ECO:0000259" key="7">
    <source>
        <dbReference type="PROSITE" id="PS51185"/>
    </source>
</evidence>
<keyword evidence="9" id="KW-1185">Reference proteome</keyword>
<dbReference type="GO" id="GO:0004812">
    <property type="term" value="F:aminoacyl-tRNA ligase activity"/>
    <property type="evidence" value="ECO:0007669"/>
    <property type="project" value="UniProtKB-KW"/>
</dbReference>
<dbReference type="Gene3D" id="1.10.287.10">
    <property type="entry name" value="S15/NS1, RNA-binding"/>
    <property type="match status" value="1"/>
</dbReference>
<dbReference type="AlphaFoldDB" id="A0AAW2BLP2"/>
<comment type="caution">
    <text evidence="8">The sequence shown here is derived from an EMBL/GenBank/DDBJ whole genome shotgun (WGS) entry which is preliminary data.</text>
</comment>
<keyword evidence="1" id="KW-0436">Ligase</keyword>
<keyword evidence="2" id="KW-0547">Nucleotide-binding</keyword>
<dbReference type="Proteomes" id="UP001459277">
    <property type="component" value="Unassembled WGS sequence"/>
</dbReference>
<protein>
    <recommendedName>
        <fullName evidence="7">WHEP-TRS domain-containing protein</fullName>
    </recommendedName>
</protein>
<accession>A0AAW2BLP2</accession>
<dbReference type="EMBL" id="JAZDWU010000011">
    <property type="protein sequence ID" value="KAK9985729.1"/>
    <property type="molecule type" value="Genomic_DNA"/>
</dbReference>
<evidence type="ECO:0000256" key="3">
    <source>
        <dbReference type="ARBA" id="ARBA00022840"/>
    </source>
</evidence>
<gene>
    <name evidence="8" type="ORF">SO802_030680</name>
</gene>
<feature type="domain" description="WHEP-TRS" evidence="7">
    <location>
        <begin position="22"/>
        <end position="78"/>
    </location>
</feature>
<dbReference type="GO" id="GO:0006418">
    <property type="term" value="P:tRNA aminoacylation for protein translation"/>
    <property type="evidence" value="ECO:0007669"/>
    <property type="project" value="InterPro"/>
</dbReference>
<evidence type="ECO:0000313" key="9">
    <source>
        <dbReference type="Proteomes" id="UP001459277"/>
    </source>
</evidence>
<evidence type="ECO:0000256" key="5">
    <source>
        <dbReference type="ARBA" id="ARBA00023146"/>
    </source>
</evidence>
<name>A0AAW2BLP2_9ROSI</name>
<feature type="coiled-coil region" evidence="6">
    <location>
        <begin position="23"/>
        <end position="70"/>
    </location>
</feature>
<dbReference type="InterPro" id="IPR000738">
    <property type="entry name" value="WHEP-TRS_dom"/>
</dbReference>
<keyword evidence="4" id="KW-0648">Protein biosynthesis</keyword>
<proteinExistence type="predicted"/>
<sequence length="150" mass="17035">MTSEAYKLEKELIKNPPPSAADIEAAELLVKEKGEDVAQLKSDKARKEDILAAVAELKIAKEKLAKLEERSKLNLYRLWPITRSMMTVRQWPATDVVVPKVGELIGGSQREEHYEVIQQRGRCCFCTYMCLCIWQCSLTTGIVTHRSLVK</sequence>
<organism evidence="8 9">
    <name type="scientific">Lithocarpus litseifolius</name>
    <dbReference type="NCBI Taxonomy" id="425828"/>
    <lineage>
        <taxon>Eukaryota</taxon>
        <taxon>Viridiplantae</taxon>
        <taxon>Streptophyta</taxon>
        <taxon>Embryophyta</taxon>
        <taxon>Tracheophyta</taxon>
        <taxon>Spermatophyta</taxon>
        <taxon>Magnoliopsida</taxon>
        <taxon>eudicotyledons</taxon>
        <taxon>Gunneridae</taxon>
        <taxon>Pentapetalae</taxon>
        <taxon>rosids</taxon>
        <taxon>fabids</taxon>
        <taxon>Fagales</taxon>
        <taxon>Fagaceae</taxon>
        <taxon>Lithocarpus</taxon>
    </lineage>
</organism>
<evidence type="ECO:0000256" key="2">
    <source>
        <dbReference type="ARBA" id="ARBA00022741"/>
    </source>
</evidence>
<evidence type="ECO:0000256" key="1">
    <source>
        <dbReference type="ARBA" id="ARBA00022598"/>
    </source>
</evidence>
<keyword evidence="6" id="KW-0175">Coiled coil</keyword>
<keyword evidence="3" id="KW-0067">ATP-binding</keyword>
<dbReference type="GO" id="GO:0005524">
    <property type="term" value="F:ATP binding"/>
    <property type="evidence" value="ECO:0007669"/>
    <property type="project" value="UniProtKB-KW"/>
</dbReference>
<keyword evidence="5" id="KW-0030">Aminoacyl-tRNA synthetase</keyword>